<dbReference type="Pfam" id="PF00076">
    <property type="entry name" value="RRM_1"/>
    <property type="match status" value="1"/>
</dbReference>
<dbReference type="GO" id="GO:0006397">
    <property type="term" value="P:mRNA processing"/>
    <property type="evidence" value="ECO:0007669"/>
    <property type="project" value="UniProtKB-KW"/>
</dbReference>
<dbReference type="InterPro" id="IPR035979">
    <property type="entry name" value="RBD_domain_sf"/>
</dbReference>
<evidence type="ECO:0000256" key="2">
    <source>
        <dbReference type="ARBA" id="ARBA00004496"/>
    </source>
</evidence>
<dbReference type="FunFam" id="3.30.70.330:FF:000375">
    <property type="entry name" value="RNA binding fox-1 homolog 1"/>
    <property type="match status" value="1"/>
</dbReference>
<evidence type="ECO:0000256" key="9">
    <source>
        <dbReference type="SAM" id="MobiDB-lite"/>
    </source>
</evidence>
<protein>
    <submittedName>
        <fullName evidence="11">RNA binding protein fox-1 2</fullName>
    </submittedName>
</protein>
<feature type="compositionally biased region" description="Polar residues" evidence="9">
    <location>
        <begin position="92"/>
        <end position="107"/>
    </location>
</feature>
<keyword evidence="7" id="KW-0539">Nucleus</keyword>
<evidence type="ECO:0000256" key="1">
    <source>
        <dbReference type="ARBA" id="ARBA00004123"/>
    </source>
</evidence>
<reference evidence="11" key="1">
    <citation type="submission" date="2018-10" db="EMBL/GenBank/DDBJ databases">
        <title>Transcriptome assembly of Aceria tosichella (Wheat curl mite) Type 2.</title>
        <authorList>
            <person name="Scully E.D."/>
            <person name="Geib S.M."/>
            <person name="Palmer N.A."/>
            <person name="Gupta A.K."/>
            <person name="Sarath G."/>
            <person name="Tatineni S."/>
        </authorList>
    </citation>
    <scope>NUCLEOTIDE SEQUENCE</scope>
    <source>
        <strain evidence="11">LincolnNE</strain>
    </source>
</reference>
<dbReference type="PANTHER" id="PTHR15597">
    <property type="entry name" value="ATAXIN 2-BINDING PROTEIN 1-RELATED"/>
    <property type="match status" value="1"/>
</dbReference>
<dbReference type="GO" id="GO:0007399">
    <property type="term" value="P:nervous system development"/>
    <property type="evidence" value="ECO:0007669"/>
    <property type="project" value="InterPro"/>
</dbReference>
<dbReference type="GO" id="GO:0000381">
    <property type="term" value="P:regulation of alternative mRNA splicing, via spliceosome"/>
    <property type="evidence" value="ECO:0007669"/>
    <property type="project" value="InterPro"/>
</dbReference>
<evidence type="ECO:0000256" key="3">
    <source>
        <dbReference type="ARBA" id="ARBA00022490"/>
    </source>
</evidence>
<evidence type="ECO:0000256" key="8">
    <source>
        <dbReference type="PROSITE-ProRule" id="PRU00176"/>
    </source>
</evidence>
<feature type="region of interest" description="Disordered" evidence="9">
    <location>
        <begin position="77"/>
        <end position="108"/>
    </location>
</feature>
<sequence>MCNRTMDQLNDMVEDLIHFSDTEDDEVFDWNPITSTSRQNFWAPFRLFNDTTNQQSIADSFNQKECFLAKIWHSTNSTSSSATSNISKSTSDFPQTTRSSVTNNQQEAGLHQRNAKLNDQQQYISNTGRLHVSNIPFRFRKEHLAKMFSVFGPILDSEIIFNERGSKGFGFVSFANPIDAFRAKNALHGLIVESRQIEVNYATPRPKRCRKFANNTQLMNLPNALNFCPKPFQV</sequence>
<evidence type="ECO:0000256" key="7">
    <source>
        <dbReference type="ARBA" id="ARBA00023242"/>
    </source>
</evidence>
<keyword evidence="3" id="KW-0963">Cytoplasm</keyword>
<keyword evidence="6" id="KW-0508">mRNA splicing</keyword>
<feature type="compositionally biased region" description="Low complexity" evidence="9">
    <location>
        <begin position="77"/>
        <end position="91"/>
    </location>
</feature>
<dbReference type="GO" id="GO:0003729">
    <property type="term" value="F:mRNA binding"/>
    <property type="evidence" value="ECO:0007669"/>
    <property type="project" value="TreeGrafter"/>
</dbReference>
<dbReference type="InterPro" id="IPR012677">
    <property type="entry name" value="Nucleotide-bd_a/b_plait_sf"/>
</dbReference>
<proteinExistence type="predicted"/>
<keyword evidence="5 8" id="KW-0694">RNA-binding</keyword>
<dbReference type="GO" id="GO:0005634">
    <property type="term" value="C:nucleus"/>
    <property type="evidence" value="ECO:0007669"/>
    <property type="project" value="UniProtKB-SubCell"/>
</dbReference>
<evidence type="ECO:0000256" key="5">
    <source>
        <dbReference type="ARBA" id="ARBA00022884"/>
    </source>
</evidence>
<dbReference type="AlphaFoldDB" id="A0A6G1SF91"/>
<dbReference type="PANTHER" id="PTHR15597:SF22">
    <property type="entry name" value="RNA-BINDING FOX PROTEIN 1, ISOFORM H"/>
    <property type="match status" value="1"/>
</dbReference>
<comment type="subcellular location">
    <subcellularLocation>
        <location evidence="2">Cytoplasm</location>
    </subcellularLocation>
    <subcellularLocation>
        <location evidence="1">Nucleus</location>
    </subcellularLocation>
</comment>
<keyword evidence="4" id="KW-0507">mRNA processing</keyword>
<evidence type="ECO:0000256" key="6">
    <source>
        <dbReference type="ARBA" id="ARBA00023187"/>
    </source>
</evidence>
<dbReference type="GO" id="GO:0005737">
    <property type="term" value="C:cytoplasm"/>
    <property type="evidence" value="ECO:0007669"/>
    <property type="project" value="UniProtKB-SubCell"/>
</dbReference>
<accession>A0A6G1SF91</accession>
<organism evidence="11">
    <name type="scientific">Aceria tosichella</name>
    <name type="common">wheat curl mite</name>
    <dbReference type="NCBI Taxonomy" id="561515"/>
    <lineage>
        <taxon>Eukaryota</taxon>
        <taxon>Metazoa</taxon>
        <taxon>Ecdysozoa</taxon>
        <taxon>Arthropoda</taxon>
        <taxon>Chelicerata</taxon>
        <taxon>Arachnida</taxon>
        <taxon>Acari</taxon>
        <taxon>Acariformes</taxon>
        <taxon>Trombidiformes</taxon>
        <taxon>Prostigmata</taxon>
        <taxon>Eupodina</taxon>
        <taxon>Eriophyoidea</taxon>
        <taxon>Eriophyidae</taxon>
        <taxon>Eriophyinae</taxon>
        <taxon>Aceriini</taxon>
        <taxon>Aceria</taxon>
    </lineage>
</organism>
<dbReference type="SUPFAM" id="SSF54928">
    <property type="entry name" value="RNA-binding domain, RBD"/>
    <property type="match status" value="1"/>
</dbReference>
<dbReference type="SMART" id="SM00360">
    <property type="entry name" value="RRM"/>
    <property type="match status" value="1"/>
</dbReference>
<name>A0A6G1SF91_9ACAR</name>
<evidence type="ECO:0000313" key="11">
    <source>
        <dbReference type="EMBL" id="MDE48580.1"/>
    </source>
</evidence>
<evidence type="ECO:0000259" key="10">
    <source>
        <dbReference type="PROSITE" id="PS50102"/>
    </source>
</evidence>
<gene>
    <name evidence="11" type="primary">RBFOX2</name>
    <name evidence="11" type="ORF">g.9981</name>
</gene>
<dbReference type="GO" id="GO:0008380">
    <property type="term" value="P:RNA splicing"/>
    <property type="evidence" value="ECO:0007669"/>
    <property type="project" value="UniProtKB-KW"/>
</dbReference>
<dbReference type="PROSITE" id="PS50102">
    <property type="entry name" value="RRM"/>
    <property type="match status" value="1"/>
</dbReference>
<dbReference type="InterPro" id="IPR047131">
    <property type="entry name" value="RBFOX1-like"/>
</dbReference>
<feature type="domain" description="RRM" evidence="10">
    <location>
        <begin position="128"/>
        <end position="204"/>
    </location>
</feature>
<dbReference type="EMBL" id="GGYP01003809">
    <property type="protein sequence ID" value="MDE48580.1"/>
    <property type="molecule type" value="Transcribed_RNA"/>
</dbReference>
<dbReference type="InterPro" id="IPR000504">
    <property type="entry name" value="RRM_dom"/>
</dbReference>
<evidence type="ECO:0000256" key="4">
    <source>
        <dbReference type="ARBA" id="ARBA00022664"/>
    </source>
</evidence>
<dbReference type="Gene3D" id="3.30.70.330">
    <property type="match status" value="1"/>
</dbReference>